<dbReference type="PANTHER" id="PTHR30469">
    <property type="entry name" value="MULTIDRUG RESISTANCE PROTEIN MDTA"/>
    <property type="match status" value="1"/>
</dbReference>
<evidence type="ECO:0000259" key="5">
    <source>
        <dbReference type="Pfam" id="PF25954"/>
    </source>
</evidence>
<dbReference type="OrthoDB" id="9806939at2"/>
<reference evidence="7 8" key="1">
    <citation type="submission" date="2019-07" db="EMBL/GenBank/DDBJ databases">
        <title>Whole genome shotgun sequence of Thiobacillus plumbophilus NBRC 107929.</title>
        <authorList>
            <person name="Hosoyama A."/>
            <person name="Uohara A."/>
            <person name="Ohji S."/>
            <person name="Ichikawa N."/>
        </authorList>
    </citation>
    <scope>NUCLEOTIDE SEQUENCE [LARGE SCALE GENOMIC DNA]</scope>
    <source>
        <strain evidence="7 8">NBRC 107929</strain>
    </source>
</reference>
<dbReference type="InterPro" id="IPR058625">
    <property type="entry name" value="MdtA-like_BSH"/>
</dbReference>
<dbReference type="Gene3D" id="2.40.420.20">
    <property type="match status" value="1"/>
</dbReference>
<gene>
    <name evidence="7" type="ORF">TPL01_11150</name>
</gene>
<dbReference type="SUPFAM" id="SSF111369">
    <property type="entry name" value="HlyD-like secretion proteins"/>
    <property type="match status" value="1"/>
</dbReference>
<dbReference type="Pfam" id="PF25954">
    <property type="entry name" value="Beta-barrel_RND_2"/>
    <property type="match status" value="1"/>
</dbReference>
<dbReference type="NCBIfam" id="TIGR01730">
    <property type="entry name" value="RND_mfp"/>
    <property type="match status" value="1"/>
</dbReference>
<comment type="caution">
    <text evidence="7">The sequence shown here is derived from an EMBL/GenBank/DDBJ whole genome shotgun (WGS) entry which is preliminary data.</text>
</comment>
<dbReference type="GO" id="GO:1990281">
    <property type="term" value="C:efflux pump complex"/>
    <property type="evidence" value="ECO:0007669"/>
    <property type="project" value="TreeGrafter"/>
</dbReference>
<dbReference type="Gene3D" id="2.40.50.100">
    <property type="match status" value="1"/>
</dbReference>
<name>A0A512L688_9PROT</name>
<dbReference type="FunFam" id="2.40.30.170:FF:000010">
    <property type="entry name" value="Efflux RND transporter periplasmic adaptor subunit"/>
    <property type="match status" value="1"/>
</dbReference>
<sequence>MTKGTTKRMIIMLLIAALVFGGIYGFQLFRNSMIQKAIKGQGMPPQAVSTIVAQMQTWQPSVEVVGNLRASSGANLAAEVSGLVSAIHFKSGARVKAGQVLVELNAAPQKAQLEQLKAAAALAQQNYQRDLAQLNVQAISQAAVDADASNLKSAQAQVAAQQAVIAQKTIRAPFSGRLGIRQVDMGQYVGPGTALVNLQKLDPMYLDFTVPQAQIDMIKVGEKITAYTNALPGKIFTGHIAAIEPQVDTATRNIKVRARFANPDGALLPGLFATARVGNGATQQYITLPNTAVAYNPYGSTVFIVKDAGKSKDGKAQLTVQQRFISTGLTRGDQVAVLTGLQAGETVVTAGQLKLHNGAPVIVNNSVPPSNNPNPEVKDE</sequence>
<feature type="domain" description="Multidrug resistance protein MdtA-like barrel-sandwich hybrid" evidence="4">
    <location>
        <begin position="74"/>
        <end position="195"/>
    </location>
</feature>
<dbReference type="InterPro" id="IPR006143">
    <property type="entry name" value="RND_pump_MFP"/>
</dbReference>
<dbReference type="Gene3D" id="1.10.287.470">
    <property type="entry name" value="Helix hairpin bin"/>
    <property type="match status" value="1"/>
</dbReference>
<evidence type="ECO:0000313" key="7">
    <source>
        <dbReference type="EMBL" id="GEP29977.1"/>
    </source>
</evidence>
<keyword evidence="8" id="KW-1185">Reference proteome</keyword>
<evidence type="ECO:0000313" key="8">
    <source>
        <dbReference type="Proteomes" id="UP000321337"/>
    </source>
</evidence>
<dbReference type="Proteomes" id="UP000321337">
    <property type="component" value="Unassembled WGS sequence"/>
</dbReference>
<evidence type="ECO:0000256" key="1">
    <source>
        <dbReference type="ARBA" id="ARBA00004196"/>
    </source>
</evidence>
<dbReference type="GO" id="GO:0015562">
    <property type="term" value="F:efflux transmembrane transporter activity"/>
    <property type="evidence" value="ECO:0007669"/>
    <property type="project" value="TreeGrafter"/>
</dbReference>
<comment type="subcellular location">
    <subcellularLocation>
        <location evidence="1">Cell envelope</location>
    </subcellularLocation>
</comment>
<feature type="domain" description="Multidrug resistance protein MdtA-like C-terminal permuted SH3" evidence="6">
    <location>
        <begin position="286"/>
        <end position="351"/>
    </location>
</feature>
<comment type="similarity">
    <text evidence="2">Belongs to the membrane fusion protein (MFP) (TC 8.A.1) family.</text>
</comment>
<dbReference type="Pfam" id="PF25917">
    <property type="entry name" value="BSH_RND"/>
    <property type="match status" value="1"/>
</dbReference>
<evidence type="ECO:0000259" key="4">
    <source>
        <dbReference type="Pfam" id="PF25917"/>
    </source>
</evidence>
<accession>A0A512L688</accession>
<dbReference type="AlphaFoldDB" id="A0A512L688"/>
<dbReference type="InterPro" id="IPR058792">
    <property type="entry name" value="Beta-barrel_RND_2"/>
</dbReference>
<evidence type="ECO:0000256" key="2">
    <source>
        <dbReference type="ARBA" id="ARBA00009477"/>
    </source>
</evidence>
<evidence type="ECO:0000256" key="3">
    <source>
        <dbReference type="ARBA" id="ARBA00022448"/>
    </source>
</evidence>
<keyword evidence="3" id="KW-0813">Transport</keyword>
<dbReference type="Pfam" id="PF25967">
    <property type="entry name" value="RND-MFP_C"/>
    <property type="match status" value="1"/>
</dbReference>
<protein>
    <submittedName>
        <fullName evidence="7">MexH family multidrug efflux RND transporter periplasmic adaptor subunit</fullName>
    </submittedName>
</protein>
<organism evidence="7 8">
    <name type="scientific">Sulfuriferula plumbiphila</name>
    <dbReference type="NCBI Taxonomy" id="171865"/>
    <lineage>
        <taxon>Bacteria</taxon>
        <taxon>Pseudomonadati</taxon>
        <taxon>Pseudomonadota</taxon>
        <taxon>Betaproteobacteria</taxon>
        <taxon>Nitrosomonadales</taxon>
        <taxon>Sulfuricellaceae</taxon>
        <taxon>Sulfuriferula</taxon>
    </lineage>
</organism>
<proteinExistence type="inferred from homology"/>
<dbReference type="Gene3D" id="2.40.30.170">
    <property type="match status" value="1"/>
</dbReference>
<dbReference type="EMBL" id="BKAD01000010">
    <property type="protein sequence ID" value="GEP29977.1"/>
    <property type="molecule type" value="Genomic_DNA"/>
</dbReference>
<dbReference type="RefSeq" id="WP_147071617.1">
    <property type="nucleotide sequence ID" value="NZ_AP021884.1"/>
</dbReference>
<dbReference type="PANTHER" id="PTHR30469:SF11">
    <property type="entry name" value="BLL4320 PROTEIN"/>
    <property type="match status" value="1"/>
</dbReference>
<evidence type="ECO:0000259" key="6">
    <source>
        <dbReference type="Pfam" id="PF25967"/>
    </source>
</evidence>
<dbReference type="InterPro" id="IPR058627">
    <property type="entry name" value="MdtA-like_C"/>
</dbReference>
<feature type="domain" description="CusB-like beta-barrel" evidence="5">
    <location>
        <begin position="206"/>
        <end position="278"/>
    </location>
</feature>